<accession>A0A2N3IK20</accession>
<proteinExistence type="predicted"/>
<evidence type="ECO:0000313" key="2">
    <source>
        <dbReference type="EMBL" id="PKQ70669.1"/>
    </source>
</evidence>
<dbReference type="InterPro" id="IPR001466">
    <property type="entry name" value="Beta-lactam-related"/>
</dbReference>
<dbReference type="RefSeq" id="WP_101357475.1">
    <property type="nucleotide sequence ID" value="NZ_NKXO01000003.1"/>
</dbReference>
<dbReference type="Gene3D" id="3.40.710.10">
    <property type="entry name" value="DD-peptidase/beta-lactamase superfamily"/>
    <property type="match status" value="1"/>
</dbReference>
<dbReference type="Pfam" id="PF00144">
    <property type="entry name" value="Beta-lactamase"/>
    <property type="match status" value="1"/>
</dbReference>
<dbReference type="OrthoDB" id="9773047at2"/>
<dbReference type="EMBL" id="NKXO01000003">
    <property type="protein sequence ID" value="PKQ70669.1"/>
    <property type="molecule type" value="Genomic_DNA"/>
</dbReference>
<evidence type="ECO:0000313" key="3">
    <source>
        <dbReference type="Proteomes" id="UP000233387"/>
    </source>
</evidence>
<feature type="domain" description="Beta-lactamase-related" evidence="1">
    <location>
        <begin position="69"/>
        <end position="336"/>
    </location>
</feature>
<organism evidence="2 3">
    <name type="scientific">Raineya orbicola</name>
    <dbReference type="NCBI Taxonomy" id="2016530"/>
    <lineage>
        <taxon>Bacteria</taxon>
        <taxon>Pseudomonadati</taxon>
        <taxon>Bacteroidota</taxon>
        <taxon>Cytophagia</taxon>
        <taxon>Cytophagales</taxon>
        <taxon>Raineyaceae</taxon>
        <taxon>Raineya</taxon>
    </lineage>
</organism>
<dbReference type="PANTHER" id="PTHR43283">
    <property type="entry name" value="BETA-LACTAMASE-RELATED"/>
    <property type="match status" value="1"/>
</dbReference>
<reference evidence="2 3" key="1">
    <citation type="submission" date="2017-06" db="EMBL/GenBank/DDBJ databases">
        <title>Raineya orbicola gen. nov., sp. nov. a slightly thermophilic bacterium of the phylum Bacteroidetes and the description of Raineyaceae fam. nov.</title>
        <authorList>
            <person name="Albuquerque L."/>
            <person name="Polonia A.R.M."/>
            <person name="Barroso C."/>
            <person name="Froufe H.J.C."/>
            <person name="Lage O."/>
            <person name="Lobo-Da-Cunha A."/>
            <person name="Egas C."/>
            <person name="Da Costa M.S."/>
        </authorList>
    </citation>
    <scope>NUCLEOTIDE SEQUENCE [LARGE SCALE GENOMIC DNA]</scope>
    <source>
        <strain evidence="2 3">SPSPC-11</strain>
    </source>
</reference>
<sequence length="363" mass="40781">MRKILLLLLIFLVGFSCKKKDTKPAIPTDLYFPPLQSTTWEQIKPEDLGWNTAKIADLENILQQNGTRAFIVLKNGRIVIEKYYNNDLFGQPFTQNSIWYWASAGKSLTATIVGKAQEENFLNINQKTSDFLGTGWTSLTPAQESQITIRHQLTMTTGLDDAVSNPDCTTPNCLTFKASAGSRWAYHNAPYTLLSKVVENATGQTYNNYFASRIRDKIGMDGSWNSQNFNNVYYSTARSMARFGILISAKGKWQNETILNDTNYLEAMINTSQNLNQSYGYLWWLNGKNSFMIPQSQLVFSGTICPYAPADMYAAVGKNGQILNIVPSQNLIVVRMGMGGSTTSLVAFDIQNQIWEKLSEVIR</sequence>
<name>A0A2N3IK20_9BACT</name>
<gene>
    <name evidence="2" type="ORF">Rain11_0206</name>
</gene>
<dbReference type="PROSITE" id="PS51257">
    <property type="entry name" value="PROKAR_LIPOPROTEIN"/>
    <property type="match status" value="1"/>
</dbReference>
<dbReference type="Proteomes" id="UP000233387">
    <property type="component" value="Unassembled WGS sequence"/>
</dbReference>
<dbReference type="InterPro" id="IPR012338">
    <property type="entry name" value="Beta-lactam/transpept-like"/>
</dbReference>
<keyword evidence="3" id="KW-1185">Reference proteome</keyword>
<protein>
    <submittedName>
        <fullName evidence="2">Beta-lactamase</fullName>
    </submittedName>
</protein>
<evidence type="ECO:0000259" key="1">
    <source>
        <dbReference type="Pfam" id="PF00144"/>
    </source>
</evidence>
<dbReference type="InterPro" id="IPR050789">
    <property type="entry name" value="Diverse_Enzym_Activities"/>
</dbReference>
<dbReference type="PANTHER" id="PTHR43283:SF7">
    <property type="entry name" value="BETA-LACTAMASE-RELATED DOMAIN-CONTAINING PROTEIN"/>
    <property type="match status" value="1"/>
</dbReference>
<comment type="caution">
    <text evidence="2">The sequence shown here is derived from an EMBL/GenBank/DDBJ whole genome shotgun (WGS) entry which is preliminary data.</text>
</comment>
<dbReference type="AlphaFoldDB" id="A0A2N3IK20"/>
<dbReference type="SUPFAM" id="SSF56601">
    <property type="entry name" value="beta-lactamase/transpeptidase-like"/>
    <property type="match status" value="1"/>
</dbReference>